<dbReference type="EMBL" id="AKIJ01000002">
    <property type="protein sequence ID" value="KFG26829.1"/>
    <property type="molecule type" value="Genomic_DNA"/>
</dbReference>
<keyword evidence="1" id="KW-1133">Transmembrane helix</keyword>
<protein>
    <submittedName>
        <fullName evidence="2">Uncharacterized protein</fullName>
    </submittedName>
</protein>
<keyword evidence="1" id="KW-0472">Membrane</keyword>
<sequence length="181" mass="20140">MKNWKVVKPQTKTALEQKRSALEQGRAEKIQKRGTASRFLRFGGLVAMIAIVYALLCQTNLCCRLGDKLSSIPALQPILTNVYFIFMKTQLQLAALRAELLLIKGLEVARCVLHKVCIGACALCQKVPGYSKLRDAFKNCKLCPCSTAVLKRVDEYGRKLVNSVCDKIKELQSKHASAVIE</sequence>
<proteinExistence type="predicted"/>
<feature type="transmembrane region" description="Helical" evidence="1">
    <location>
        <begin position="39"/>
        <end position="56"/>
    </location>
</feature>
<dbReference type="EMBL" id="JH604633">
    <property type="protein sequence ID" value="EHY66463.1"/>
    <property type="molecule type" value="Genomic_DNA"/>
</dbReference>
<dbReference type="HOGENOM" id="CLU_1548022_0_0_1"/>
<reference evidence="2" key="1">
    <citation type="submission" date="2011-03" db="EMBL/GenBank/DDBJ databases">
        <title>The Genome Sequence of Nematocida sp1 strain ERTm2.</title>
        <authorList>
            <consortium name="The Broad Institute Genome Sequencing Platform"/>
            <consortium name="The Broad Institute Genome Sequencing Center for Infectious Disease"/>
            <person name="Cuomo C."/>
            <person name="Troemel E."/>
            <person name="Young S.K."/>
            <person name="Zeng Q."/>
            <person name="Gargeya S."/>
            <person name="Fitzgerald M."/>
            <person name="Haas B."/>
            <person name="Abouelleil A."/>
            <person name="Alvarado L."/>
            <person name="Arachchi H.M."/>
            <person name="Berlin A."/>
            <person name="Brown A."/>
            <person name="Chapman S.B."/>
            <person name="Chen Z."/>
            <person name="Dunbar C."/>
            <person name="Freedman E."/>
            <person name="Gearin G."/>
            <person name="Gellesch M."/>
            <person name="Goldberg J."/>
            <person name="Griggs A."/>
            <person name="Gujja S."/>
            <person name="Heilman E.R."/>
            <person name="Heiman D."/>
            <person name="Howarth C."/>
            <person name="Larson L."/>
            <person name="Lui A."/>
            <person name="MacDonald P.J.P."/>
            <person name="Mehta T."/>
            <person name="Montmayeur A."/>
            <person name="Murphy C."/>
            <person name="Neiman D."/>
            <person name="Pearson M."/>
            <person name="Priest M."/>
            <person name="Roberts A."/>
            <person name="Saif S."/>
            <person name="Shea T."/>
            <person name="Shenoy N."/>
            <person name="Sisk P."/>
            <person name="Stolte C."/>
            <person name="Sykes S."/>
            <person name="White J."/>
            <person name="Yandava C."/>
            <person name="Wortman J."/>
            <person name="Nusbaum C."/>
            <person name="Birren B."/>
        </authorList>
    </citation>
    <scope>NUCLEOTIDE SEQUENCE</scope>
    <source>
        <strain evidence="2">ERTm2</strain>
    </source>
</reference>
<reference evidence="3 4" key="3">
    <citation type="journal article" date="2014" name="Genome Announc.">
        <title>Genome Sequence of the Microsporidian Species Nematocida sp1 Strain ERTm6 (ATCC PRA-372).</title>
        <authorList>
            <person name="Bakowski M.A."/>
            <person name="Priest M."/>
            <person name="Young S."/>
            <person name="Cuomo C.A."/>
            <person name="Troemel E.R."/>
        </authorList>
    </citation>
    <scope>NUCLEOTIDE SEQUENCE [LARGE SCALE GENOMIC DNA]</scope>
    <source>
        <strain evidence="3 4">ERTm6</strain>
    </source>
</reference>
<keyword evidence="1" id="KW-0812">Transmembrane</keyword>
<reference evidence="3" key="2">
    <citation type="submission" date="2012-10" db="EMBL/GenBank/DDBJ databases">
        <authorList>
            <consortium name="The Broad Institute Genome Sequencing Platform"/>
            <consortium name="The Broad Institute Genome Sequencing Center for Infectious Disease"/>
            <person name="Cuomo C."/>
            <person name="Troemel E."/>
            <person name="Walker B."/>
            <person name="Young S.K."/>
            <person name="Zeng Q."/>
            <person name="Gargeya S."/>
            <person name="Fitzgerald M."/>
            <person name="Haas B."/>
            <person name="Abouelleil A."/>
            <person name="Alvarado L."/>
            <person name="Arachchi H.M."/>
            <person name="Berlin A.M."/>
            <person name="Chapman S.B."/>
            <person name="Goldberg J."/>
            <person name="Griggs A."/>
            <person name="Gujja S."/>
            <person name="Hansen M."/>
            <person name="Howarth C."/>
            <person name="Imamovic A."/>
            <person name="Larimer J."/>
            <person name="McCowan C."/>
            <person name="Murphy C."/>
            <person name="Neiman D."/>
            <person name="Pearson M."/>
            <person name="Priest M."/>
            <person name="Roberts A."/>
            <person name="Saif S."/>
            <person name="Shea T."/>
            <person name="Sisk P."/>
            <person name="Sykes S."/>
            <person name="Wortman J."/>
            <person name="Nusbaum C."/>
            <person name="Birren B."/>
        </authorList>
    </citation>
    <scope>NUCLEOTIDE SEQUENCE</scope>
    <source>
        <strain evidence="3">ERTm6</strain>
    </source>
</reference>
<gene>
    <name evidence="2" type="ORF">NERG_00103</name>
    <name evidence="3" type="ORF">NESG_00985</name>
</gene>
<evidence type="ECO:0000313" key="4">
    <source>
        <dbReference type="Proteomes" id="UP000054524"/>
    </source>
</evidence>
<accession>A0A086J3W1</accession>
<keyword evidence="4" id="KW-1185">Reference proteome</keyword>
<name>H8Z932_NEMA1</name>
<evidence type="ECO:0000256" key="1">
    <source>
        <dbReference type="SAM" id="Phobius"/>
    </source>
</evidence>
<evidence type="ECO:0000313" key="2">
    <source>
        <dbReference type="EMBL" id="EHY66463.1"/>
    </source>
</evidence>
<organism evidence="2">
    <name type="scientific">Nematocida ausubeli (strain ATCC PRA-371 / ERTm2)</name>
    <name type="common">Nematode killer fungus</name>
    <dbReference type="NCBI Taxonomy" id="1913371"/>
    <lineage>
        <taxon>Eukaryota</taxon>
        <taxon>Fungi</taxon>
        <taxon>Fungi incertae sedis</taxon>
        <taxon>Microsporidia</taxon>
        <taxon>Nematocida</taxon>
    </lineage>
</organism>
<evidence type="ECO:0000313" key="3">
    <source>
        <dbReference type="EMBL" id="KFG26829.1"/>
    </source>
</evidence>
<dbReference type="Proteomes" id="UP000005622">
    <property type="component" value="Unassembled WGS sequence"/>
</dbReference>
<dbReference type="AlphaFoldDB" id="H8Z932"/>
<dbReference type="Proteomes" id="UP000054524">
    <property type="component" value="Unassembled WGS sequence"/>
</dbReference>
<accession>H8Z932</accession>
<dbReference type="OrthoDB" id="2188153at2759"/>